<accession>A0A1X0U3Z0</accession>
<evidence type="ECO:0000256" key="1">
    <source>
        <dbReference type="ARBA" id="ARBA00006525"/>
    </source>
</evidence>
<organism evidence="3 4">
    <name type="scientific">Campylobacter concisus</name>
    <dbReference type="NCBI Taxonomy" id="199"/>
    <lineage>
        <taxon>Bacteria</taxon>
        <taxon>Pseudomonadati</taxon>
        <taxon>Campylobacterota</taxon>
        <taxon>Epsilonproteobacteria</taxon>
        <taxon>Campylobacterales</taxon>
        <taxon>Campylobacteraceae</taxon>
        <taxon>Campylobacter</taxon>
    </lineage>
</organism>
<proteinExistence type="inferred from homology"/>
<dbReference type="GO" id="GO:0009294">
    <property type="term" value="P:DNA-mediated transformation"/>
    <property type="evidence" value="ECO:0007669"/>
    <property type="project" value="InterPro"/>
</dbReference>
<dbReference type="InterPro" id="IPR003488">
    <property type="entry name" value="DprA"/>
</dbReference>
<sequence length="256" mass="28083">MRLDFIPEPLNRLKNPPKQLNFIGDTSLLSLPKIAVVGSRKASVYTKECVTALCAALKSANVCVVSGGAIGVDITAHKAAMPRTIGIFASGLDTIYPSQNKVAIKEIYEKALALSEYDEGEPPLAYRFLERNRIVVGLCEALVVAQADLKSGSMQSARLANELKIPVYVLPQRIGESDGTNFLLANKKAELIDDYHKFASLFGEIKEQEKTSDEILKFCKNGVSLDEVLAKFGDIIYEYELEGLVEISNLRVKSLL</sequence>
<dbReference type="SUPFAM" id="SSF102405">
    <property type="entry name" value="MCP/YpsA-like"/>
    <property type="match status" value="1"/>
</dbReference>
<dbReference type="EMBL" id="LVWL01000017">
    <property type="protein sequence ID" value="ORI09029.1"/>
    <property type="molecule type" value="Genomic_DNA"/>
</dbReference>
<dbReference type="Pfam" id="PF02481">
    <property type="entry name" value="DNA_processg_A"/>
    <property type="match status" value="1"/>
</dbReference>
<name>A0A1X0U3Z0_9BACT</name>
<evidence type="ECO:0000259" key="2">
    <source>
        <dbReference type="Pfam" id="PF02481"/>
    </source>
</evidence>
<dbReference type="AlphaFoldDB" id="A0A1X0U3Z0"/>
<dbReference type="PANTHER" id="PTHR43022">
    <property type="entry name" value="PROTEIN SMF"/>
    <property type="match status" value="1"/>
</dbReference>
<dbReference type="PANTHER" id="PTHR43022:SF1">
    <property type="entry name" value="PROTEIN SMF"/>
    <property type="match status" value="1"/>
</dbReference>
<dbReference type="Gene3D" id="3.40.50.450">
    <property type="match status" value="1"/>
</dbReference>
<comment type="caution">
    <text evidence="3">The sequence shown here is derived from an EMBL/GenBank/DDBJ whole genome shotgun (WGS) entry which is preliminary data.</text>
</comment>
<feature type="domain" description="Smf/DprA SLOG" evidence="2">
    <location>
        <begin position="7"/>
        <end position="199"/>
    </location>
</feature>
<evidence type="ECO:0000313" key="3">
    <source>
        <dbReference type="EMBL" id="ORI09029.1"/>
    </source>
</evidence>
<reference evidence="3 4" key="1">
    <citation type="journal article" date="2017" name="Gene Rep">
        <title>The ribosomal RNA operon (rrn) of Campylobacter concisus supports molecular typing to genomospecies level.</title>
        <authorList>
            <person name="Huq M."/>
            <person name="Van T.T.H."/>
            <person name="Gurtler V."/>
            <person name="Elshagmani E."/>
            <person name="Allemailem K.S."/>
            <person name="Smooker P.M."/>
            <person name="Istivan T.S."/>
        </authorList>
    </citation>
    <scope>NUCLEOTIDE SEQUENCE [LARGE SCALE GENOMIC DNA]</scope>
    <source>
        <strain evidence="3 4">RCH 26</strain>
    </source>
</reference>
<dbReference type="Proteomes" id="UP000192671">
    <property type="component" value="Unassembled WGS sequence"/>
</dbReference>
<protein>
    <submittedName>
        <fullName evidence="3">DNA processing protein DprA</fullName>
    </submittedName>
</protein>
<dbReference type="InterPro" id="IPR057666">
    <property type="entry name" value="DrpA_SLOG"/>
</dbReference>
<evidence type="ECO:0000313" key="4">
    <source>
        <dbReference type="Proteomes" id="UP000192671"/>
    </source>
</evidence>
<gene>
    <name evidence="3" type="ORF">A3835_01725</name>
</gene>
<comment type="similarity">
    <text evidence="1">Belongs to the DprA/Smf family.</text>
</comment>